<sequence>MIKRSLFWVLGSTLLIAACDDNDNDDRANPFVEGVAQVTSRQTPDSAELTANIVPGSVDPASPQVQNRLVSADDTVTLIRSQQPNCPTDNVSGCINGEQDVIDGSIIQDTNLLPDKPAWIRVKVGDQVEEYSVNVLKDRKSHALINLDKTLMVIGGKVGDTLTNDILESKNLGRSWYKLTPSTPIFSPRKSHKVTMHNGMMIMTAGKNENGATNHVWMSKKGVKWEDITPASGEGFPARWSHEALSHQGKLYVFGGVSDASGIKQVLDDIWESTDNGKTWQQITTEGRQWLARKALSAASHLGYIYLMGGENDARNAFDDLWRSIDGKKWEHLLPAADLKRRTSHKLISHLGKLYLIGGKGHRDNPDEAKTYMNDVMMSADLGMSWTTIVADRVSGTDTQNRDRSALVFSPRSAFDVASIDDKMVMVGGNHDRKGGLNDVHIANGDMTEWMKIHAARKPLDHREAHAMVSHGDKLIAMGGNNGDKHTAQVHTSIDEGQTWKEMRPAMKTTDAAPIGRALHHLISFKNALYVIGGKNTDRGIEQQVLKSVDDGETWEDISALITGVLPAGFGLAGHAMTVHDGKMMISGGEKADGSINNKIMMTENGIDWTELTPSCVINPLMPNTMCDFDLTQHAMASHGGQIIMMGGKKPAQGDPESMEIIAQVLTTDDGGTNWMPLQTSGLAPIAAHKLVSTGDDLIATGGITAETEDAQTLAPAMMTSGDDGKSWETSVADFLFSKRKFHQALVHGGKLLIHAGVNELGEILSDFWTMELSHFDDNTANRHTVIVNRANYYTLCLSIFSIIEKDNDEFSAACKTYEEKEHLK</sequence>
<evidence type="ECO:0000313" key="4">
    <source>
        <dbReference type="EMBL" id="CAA0094418.1"/>
    </source>
</evidence>
<keyword evidence="6" id="KW-1185">Reference proteome</keyword>
<evidence type="ECO:0000256" key="1">
    <source>
        <dbReference type="ARBA" id="ARBA00022441"/>
    </source>
</evidence>
<organism evidence="4 6">
    <name type="scientific">BD1-7 clade bacterium</name>
    <dbReference type="NCBI Taxonomy" id="2029982"/>
    <lineage>
        <taxon>Bacteria</taxon>
        <taxon>Pseudomonadati</taxon>
        <taxon>Pseudomonadota</taxon>
        <taxon>Gammaproteobacteria</taxon>
        <taxon>Cellvibrionales</taxon>
        <taxon>Spongiibacteraceae</taxon>
        <taxon>BD1-7 clade</taxon>
    </lineage>
</organism>
<dbReference type="InterPro" id="IPR036278">
    <property type="entry name" value="Sialidase_sf"/>
</dbReference>
<dbReference type="Gene3D" id="2.120.10.80">
    <property type="entry name" value="Kelch-type beta propeller"/>
    <property type="match status" value="3"/>
</dbReference>
<dbReference type="InterPro" id="IPR015915">
    <property type="entry name" value="Kelch-typ_b-propeller"/>
</dbReference>
<dbReference type="PROSITE" id="PS51257">
    <property type="entry name" value="PROKAR_LIPOPROTEIN"/>
    <property type="match status" value="1"/>
</dbReference>
<dbReference type="InterPro" id="IPR051568">
    <property type="entry name" value="LZTR1/Attractin"/>
</dbReference>
<dbReference type="EMBL" id="CACSIO010000012">
    <property type="protein sequence ID" value="CAA0109758.1"/>
    <property type="molecule type" value="Genomic_DNA"/>
</dbReference>
<reference evidence="4 6" key="1">
    <citation type="submission" date="2019-11" db="EMBL/GenBank/DDBJ databases">
        <authorList>
            <person name="Holert J."/>
        </authorList>
    </citation>
    <scope>NUCLEOTIDE SEQUENCE [LARGE SCALE GENOMIC DNA]</scope>
    <source>
        <strain evidence="4">SB11_3</strain>
    </source>
</reference>
<gene>
    <name evidence="4" type="primary">nanM_3</name>
    <name evidence="5" type="synonym">nanM_2</name>
    <name evidence="5" type="ORF">OPDIPICF_01499</name>
    <name evidence="4" type="ORF">OPDIPICF_03968</name>
</gene>
<dbReference type="AlphaFoldDB" id="A0A5S9NUV9"/>
<dbReference type="EC" id="5.1.3.24" evidence="4"/>
<dbReference type="OrthoDB" id="5664384at2"/>
<dbReference type="InterPro" id="IPR058667">
    <property type="entry name" value="DUF6242_C"/>
</dbReference>
<keyword evidence="1" id="KW-0880">Kelch repeat</keyword>
<dbReference type="Pfam" id="PF25852">
    <property type="entry name" value="DUF6242_C"/>
    <property type="match status" value="1"/>
</dbReference>
<proteinExistence type="predicted"/>
<name>A0A5S9NUV9_9GAMM</name>
<dbReference type="SUPFAM" id="SSF117281">
    <property type="entry name" value="Kelch motif"/>
    <property type="match status" value="2"/>
</dbReference>
<dbReference type="Proteomes" id="UP000441399">
    <property type="component" value="Unassembled WGS sequence"/>
</dbReference>
<keyword evidence="4" id="KW-0413">Isomerase</keyword>
<feature type="domain" description="DUF6242" evidence="3">
    <location>
        <begin position="422"/>
        <end position="549"/>
    </location>
</feature>
<dbReference type="SUPFAM" id="SSF50939">
    <property type="entry name" value="Sialidases"/>
    <property type="match status" value="1"/>
</dbReference>
<evidence type="ECO:0000313" key="5">
    <source>
        <dbReference type="EMBL" id="CAA0109758.1"/>
    </source>
</evidence>
<dbReference type="EMBL" id="CACSIO010000003">
    <property type="protein sequence ID" value="CAA0094418.1"/>
    <property type="molecule type" value="Genomic_DNA"/>
</dbReference>
<evidence type="ECO:0000313" key="6">
    <source>
        <dbReference type="Proteomes" id="UP000441399"/>
    </source>
</evidence>
<evidence type="ECO:0000256" key="2">
    <source>
        <dbReference type="ARBA" id="ARBA00022737"/>
    </source>
</evidence>
<accession>A0A5S9NUV9</accession>
<dbReference type="PANTHER" id="PTHR46376:SF1">
    <property type="entry name" value="LEUCINE-ZIPPER-LIKE TRANSCRIPTIONAL REGULATOR 1"/>
    <property type="match status" value="1"/>
</dbReference>
<evidence type="ECO:0000259" key="3">
    <source>
        <dbReference type="Pfam" id="PF25852"/>
    </source>
</evidence>
<dbReference type="PANTHER" id="PTHR46376">
    <property type="entry name" value="LEUCINE-ZIPPER-LIKE TRANSCRIPTIONAL REGULATOR 1"/>
    <property type="match status" value="1"/>
</dbReference>
<dbReference type="GO" id="GO:0016853">
    <property type="term" value="F:isomerase activity"/>
    <property type="evidence" value="ECO:0007669"/>
    <property type="project" value="UniProtKB-KW"/>
</dbReference>
<protein>
    <submittedName>
        <fullName evidence="4">N-acetylneuraminate epimerase</fullName>
        <ecNumber evidence="4">5.1.3.24</ecNumber>
    </submittedName>
</protein>
<dbReference type="Pfam" id="PF24681">
    <property type="entry name" value="Kelch_KLHDC2_KLHL20_DRC7"/>
    <property type="match status" value="1"/>
</dbReference>
<keyword evidence="2" id="KW-0677">Repeat</keyword>